<dbReference type="InterPro" id="IPR015424">
    <property type="entry name" value="PyrdxlP-dep_Trfase"/>
</dbReference>
<keyword evidence="5" id="KW-0808">Transferase</keyword>
<name>A0A3A1Y6Q1_9GAMM</name>
<protein>
    <recommendedName>
        <fullName evidence="3">adenosylmethionine--8-amino-7-oxononanoate transaminase</fullName>
        <ecNumber evidence="3">2.6.1.62</ecNumber>
    </recommendedName>
</protein>
<evidence type="ECO:0000256" key="5">
    <source>
        <dbReference type="ARBA" id="ARBA00022679"/>
    </source>
</evidence>
<keyword evidence="8 10" id="KW-0663">Pyridoxal phosphate</keyword>
<organism evidence="11 12">
    <name type="scientific">Psittacicella melopsittaci</name>
    <dbReference type="NCBI Taxonomy" id="2028576"/>
    <lineage>
        <taxon>Bacteria</taxon>
        <taxon>Pseudomonadati</taxon>
        <taxon>Pseudomonadota</taxon>
        <taxon>Gammaproteobacteria</taxon>
        <taxon>Pasteurellales</taxon>
        <taxon>Psittacicellaceae</taxon>
        <taxon>Psittacicella</taxon>
    </lineage>
</organism>
<dbReference type="PIRSF" id="PIRSF000521">
    <property type="entry name" value="Transaminase_4ab_Lys_Orn"/>
    <property type="match status" value="1"/>
</dbReference>
<dbReference type="EC" id="2.6.1.62" evidence="3"/>
<dbReference type="Gene3D" id="3.90.1150.10">
    <property type="entry name" value="Aspartate Aminotransferase, domain 1"/>
    <property type="match status" value="1"/>
</dbReference>
<keyword evidence="7" id="KW-0093">Biotin biosynthesis</keyword>
<dbReference type="SUPFAM" id="SSF53383">
    <property type="entry name" value="PLP-dependent transferases"/>
    <property type="match status" value="1"/>
</dbReference>
<comment type="cofactor">
    <cofactor evidence="1">
        <name>pyridoxal 5'-phosphate</name>
        <dbReference type="ChEBI" id="CHEBI:597326"/>
    </cofactor>
</comment>
<reference evidence="11 12" key="1">
    <citation type="submission" date="2017-08" db="EMBL/GenBank/DDBJ databases">
        <title>Reclassification of Bisgaard taxon 37 and 44.</title>
        <authorList>
            <person name="Christensen H."/>
        </authorList>
    </citation>
    <scope>NUCLEOTIDE SEQUENCE [LARGE SCALE GENOMIC DNA]</scope>
    <source>
        <strain evidence="11 12">B96_4</strain>
    </source>
</reference>
<comment type="pathway">
    <text evidence="2">Cofactor biosynthesis; biotin biosynthesis; 7,8-diaminononanoate from 8-amino-7-oxononanoate (SAM route): step 1/1.</text>
</comment>
<comment type="similarity">
    <text evidence="10">Belongs to the class-III pyridoxal-phosphate-dependent aminotransferase family.</text>
</comment>
<dbReference type="InterPro" id="IPR049704">
    <property type="entry name" value="Aminotrans_3_PPA_site"/>
</dbReference>
<dbReference type="CDD" id="cd00610">
    <property type="entry name" value="OAT_like"/>
    <property type="match status" value="1"/>
</dbReference>
<proteinExistence type="inferred from homology"/>
<dbReference type="InterPro" id="IPR015422">
    <property type="entry name" value="PyrdxlP-dep_Trfase_small"/>
</dbReference>
<sequence>MNIKYDLHNIHAYDAPYNDKNLFIERAQGVYMYDKNNTPYLDAISSWWSTSFGHANPKISQAIVNQAQKLPHVMFAGLTHEPALKLTESLINLLGDNFDQYFYSDSGSVAVEVALKIAVQYQVVQGKKERRKFLALANGYHGDTWKTMMVSEPDGYLHQVFSDKNTSGTYFLPVPEKLDFNSHVLNPDGSFTSLSDEEFYNSPFGQKLVKYLAEHEHEIAALICEPMIQGAGGFYFYDLRYINKAIELCHAHDILVIFDEIATGFGRTSKDFAFETISNSPDIITLGKVLTGGHIGLGVTGFSKNIAQVIKDNPPYAFLHGPTFMGNPIATAAARAAVDFYWQHYSHKNPKAQAIQDIFYPSYANLKAKLKELKREDIKNIRYLGPIFCLEFKQTLNKKEVQDYFIEHNIWLRPFGNILYIMPPYIITQEQLTTLCERIYDFVANTNSSTNQKVVSQDNFV</sequence>
<evidence type="ECO:0000256" key="2">
    <source>
        <dbReference type="ARBA" id="ARBA00005063"/>
    </source>
</evidence>
<dbReference type="NCBIfam" id="TIGR00508">
    <property type="entry name" value="bioA"/>
    <property type="match status" value="1"/>
</dbReference>
<dbReference type="Gene3D" id="3.40.640.10">
    <property type="entry name" value="Type I PLP-dependent aspartate aminotransferase-like (Major domain)"/>
    <property type="match status" value="1"/>
</dbReference>
<dbReference type="PANTHER" id="PTHR42684:SF3">
    <property type="entry name" value="ADENOSYLMETHIONINE-8-AMINO-7-OXONONANOATE AMINOTRANSFERASE"/>
    <property type="match status" value="1"/>
</dbReference>
<dbReference type="OrthoDB" id="9801052at2"/>
<evidence type="ECO:0000256" key="1">
    <source>
        <dbReference type="ARBA" id="ARBA00001933"/>
    </source>
</evidence>
<keyword evidence="12" id="KW-1185">Reference proteome</keyword>
<gene>
    <name evidence="11" type="primary">bioA</name>
    <name evidence="11" type="ORF">CJP74_06400</name>
</gene>
<keyword evidence="6" id="KW-0949">S-adenosyl-L-methionine</keyword>
<evidence type="ECO:0000256" key="10">
    <source>
        <dbReference type="RuleBase" id="RU003560"/>
    </source>
</evidence>
<evidence type="ECO:0000256" key="3">
    <source>
        <dbReference type="ARBA" id="ARBA00013009"/>
    </source>
</evidence>
<dbReference type="GO" id="GO:0030170">
    <property type="term" value="F:pyridoxal phosphate binding"/>
    <property type="evidence" value="ECO:0007669"/>
    <property type="project" value="InterPro"/>
</dbReference>
<dbReference type="InterPro" id="IPR015421">
    <property type="entry name" value="PyrdxlP-dep_Trfase_major"/>
</dbReference>
<dbReference type="InterPro" id="IPR005815">
    <property type="entry name" value="BioA"/>
</dbReference>
<evidence type="ECO:0000256" key="6">
    <source>
        <dbReference type="ARBA" id="ARBA00022691"/>
    </source>
</evidence>
<comment type="caution">
    <text evidence="11">The sequence shown here is derived from an EMBL/GenBank/DDBJ whole genome shotgun (WGS) entry which is preliminary data.</text>
</comment>
<dbReference type="GO" id="GO:0004015">
    <property type="term" value="F:adenosylmethionine-8-amino-7-oxononanoate transaminase activity"/>
    <property type="evidence" value="ECO:0007669"/>
    <property type="project" value="UniProtKB-EC"/>
</dbReference>
<evidence type="ECO:0000256" key="8">
    <source>
        <dbReference type="ARBA" id="ARBA00022898"/>
    </source>
</evidence>
<keyword evidence="4" id="KW-0032">Aminotransferase</keyword>
<dbReference type="EMBL" id="NRJH01000054">
    <property type="protein sequence ID" value="RIY31797.1"/>
    <property type="molecule type" value="Genomic_DNA"/>
</dbReference>
<accession>A0A3A1Y6Q1</accession>
<dbReference type="GO" id="GO:0009102">
    <property type="term" value="P:biotin biosynthetic process"/>
    <property type="evidence" value="ECO:0007669"/>
    <property type="project" value="UniProtKB-UniPathway"/>
</dbReference>
<dbReference type="UniPathway" id="UPA00078"/>
<dbReference type="PROSITE" id="PS00600">
    <property type="entry name" value="AA_TRANSFER_CLASS_3"/>
    <property type="match status" value="1"/>
</dbReference>
<dbReference type="AlphaFoldDB" id="A0A3A1Y6Q1"/>
<evidence type="ECO:0000256" key="7">
    <source>
        <dbReference type="ARBA" id="ARBA00022756"/>
    </source>
</evidence>
<evidence type="ECO:0000313" key="11">
    <source>
        <dbReference type="EMBL" id="RIY31797.1"/>
    </source>
</evidence>
<evidence type="ECO:0000313" key="12">
    <source>
        <dbReference type="Proteomes" id="UP000266258"/>
    </source>
</evidence>
<dbReference type="Pfam" id="PF00202">
    <property type="entry name" value="Aminotran_3"/>
    <property type="match status" value="1"/>
</dbReference>
<evidence type="ECO:0000256" key="4">
    <source>
        <dbReference type="ARBA" id="ARBA00022576"/>
    </source>
</evidence>
<dbReference type="Proteomes" id="UP000266258">
    <property type="component" value="Unassembled WGS sequence"/>
</dbReference>
<evidence type="ECO:0000256" key="9">
    <source>
        <dbReference type="ARBA" id="ARBA00048449"/>
    </source>
</evidence>
<dbReference type="InterPro" id="IPR005814">
    <property type="entry name" value="Aminotrans_3"/>
</dbReference>
<dbReference type="PANTHER" id="PTHR42684">
    <property type="entry name" value="ADENOSYLMETHIONINE-8-AMINO-7-OXONONANOATE AMINOTRANSFERASE"/>
    <property type="match status" value="1"/>
</dbReference>
<dbReference type="RefSeq" id="WP_119497443.1">
    <property type="nucleotide sequence ID" value="NZ_NRJH01000054.1"/>
</dbReference>
<comment type="catalytic activity">
    <reaction evidence="9">
        <text>(8S)-8-amino-7-oxononanoate + S-adenosyl-L-methionine = S-adenosyl-4-methylsulfanyl-2-oxobutanoate + (7R,8S)-7,8-diammoniononanoate</text>
        <dbReference type="Rhea" id="RHEA:16861"/>
        <dbReference type="ChEBI" id="CHEBI:16490"/>
        <dbReference type="ChEBI" id="CHEBI:59789"/>
        <dbReference type="ChEBI" id="CHEBI:149468"/>
        <dbReference type="ChEBI" id="CHEBI:149469"/>
        <dbReference type="EC" id="2.6.1.62"/>
    </reaction>
</comment>